<dbReference type="Proteomes" id="UP001059597">
    <property type="component" value="Chromosome"/>
</dbReference>
<accession>A0ABM7ZSQ5</accession>
<protein>
    <submittedName>
        <fullName evidence="1">Uncharacterized protein</fullName>
    </submittedName>
</protein>
<sequence>MAQGRVGDVIAREVTVRDVAGREVAAREAIPGGDLREGGISGVLSKVFSDEAGESRIGLDMAN</sequence>
<gene>
    <name evidence="1" type="ORF">HEK616_29070</name>
</gene>
<keyword evidence="2" id="KW-1185">Reference proteome</keyword>
<dbReference type="RefSeq" id="WP_261953324.1">
    <property type="nucleotide sequence ID" value="NZ_AP026073.1"/>
</dbReference>
<dbReference type="EMBL" id="AP026073">
    <property type="protein sequence ID" value="BDM69420.1"/>
    <property type="molecule type" value="Genomic_DNA"/>
</dbReference>
<evidence type="ECO:0000313" key="2">
    <source>
        <dbReference type="Proteomes" id="UP001059597"/>
    </source>
</evidence>
<name>A0ABM7ZSQ5_STRNI</name>
<evidence type="ECO:0000313" key="1">
    <source>
        <dbReference type="EMBL" id="BDM69420.1"/>
    </source>
</evidence>
<proteinExistence type="predicted"/>
<reference evidence="1" key="1">
    <citation type="submission" date="2022-06" db="EMBL/GenBank/DDBJ databases">
        <title>Complete genome sequence of Streptomyces nigrescens HEK616.</title>
        <authorList>
            <person name="Asamizu S."/>
            <person name="Onaka H."/>
        </authorList>
    </citation>
    <scope>NUCLEOTIDE SEQUENCE</scope>
    <source>
        <strain evidence="1">HEK616</strain>
    </source>
</reference>
<organism evidence="1 2">
    <name type="scientific">Streptomyces nigrescens</name>
    <dbReference type="NCBI Taxonomy" id="1920"/>
    <lineage>
        <taxon>Bacteria</taxon>
        <taxon>Bacillati</taxon>
        <taxon>Actinomycetota</taxon>
        <taxon>Actinomycetes</taxon>
        <taxon>Kitasatosporales</taxon>
        <taxon>Streptomycetaceae</taxon>
        <taxon>Streptomyces</taxon>
    </lineage>
</organism>